<keyword evidence="2" id="KW-1185">Reference proteome</keyword>
<protein>
    <submittedName>
        <fullName evidence="1">Uncharacterized protein</fullName>
    </submittedName>
</protein>
<evidence type="ECO:0000313" key="1">
    <source>
        <dbReference type="EMBL" id="KIM87665.1"/>
    </source>
</evidence>
<name>A0A0C3FTM8_PILCF</name>
<dbReference type="HOGENOM" id="CLU_001324_7_2_1"/>
<organism evidence="1 2">
    <name type="scientific">Piloderma croceum (strain F 1598)</name>
    <dbReference type="NCBI Taxonomy" id="765440"/>
    <lineage>
        <taxon>Eukaryota</taxon>
        <taxon>Fungi</taxon>
        <taxon>Dikarya</taxon>
        <taxon>Basidiomycota</taxon>
        <taxon>Agaricomycotina</taxon>
        <taxon>Agaricomycetes</taxon>
        <taxon>Agaricomycetidae</taxon>
        <taxon>Atheliales</taxon>
        <taxon>Atheliaceae</taxon>
        <taxon>Piloderma</taxon>
    </lineage>
</organism>
<dbReference type="Proteomes" id="UP000054166">
    <property type="component" value="Unassembled WGS sequence"/>
</dbReference>
<proteinExistence type="predicted"/>
<reference evidence="1 2" key="1">
    <citation type="submission" date="2014-04" db="EMBL/GenBank/DDBJ databases">
        <authorList>
            <consortium name="DOE Joint Genome Institute"/>
            <person name="Kuo A."/>
            <person name="Tarkka M."/>
            <person name="Buscot F."/>
            <person name="Kohler A."/>
            <person name="Nagy L.G."/>
            <person name="Floudas D."/>
            <person name="Copeland A."/>
            <person name="Barry K.W."/>
            <person name="Cichocki N."/>
            <person name="Veneault-Fourrey C."/>
            <person name="LaButti K."/>
            <person name="Lindquist E.A."/>
            <person name="Lipzen A."/>
            <person name="Lundell T."/>
            <person name="Morin E."/>
            <person name="Murat C."/>
            <person name="Sun H."/>
            <person name="Tunlid A."/>
            <person name="Henrissat B."/>
            <person name="Grigoriev I.V."/>
            <person name="Hibbett D.S."/>
            <person name="Martin F."/>
            <person name="Nordberg H.P."/>
            <person name="Cantor M.N."/>
            <person name="Hua S.X."/>
        </authorList>
    </citation>
    <scope>NUCLEOTIDE SEQUENCE [LARGE SCALE GENOMIC DNA]</scope>
    <source>
        <strain evidence="1 2">F 1598</strain>
    </source>
</reference>
<dbReference type="STRING" id="765440.A0A0C3FTM8"/>
<gene>
    <name evidence="1" type="ORF">PILCRDRAFT_63355</name>
</gene>
<dbReference type="AlphaFoldDB" id="A0A0C3FTM8"/>
<dbReference type="OrthoDB" id="2986975at2759"/>
<dbReference type="InParanoid" id="A0A0C3FTM8"/>
<accession>A0A0C3FTM8</accession>
<reference evidence="2" key="2">
    <citation type="submission" date="2015-01" db="EMBL/GenBank/DDBJ databases">
        <title>Evolutionary Origins and Diversification of the Mycorrhizal Mutualists.</title>
        <authorList>
            <consortium name="DOE Joint Genome Institute"/>
            <consortium name="Mycorrhizal Genomics Consortium"/>
            <person name="Kohler A."/>
            <person name="Kuo A."/>
            <person name="Nagy L.G."/>
            <person name="Floudas D."/>
            <person name="Copeland A."/>
            <person name="Barry K.W."/>
            <person name="Cichocki N."/>
            <person name="Veneault-Fourrey C."/>
            <person name="LaButti K."/>
            <person name="Lindquist E.A."/>
            <person name="Lipzen A."/>
            <person name="Lundell T."/>
            <person name="Morin E."/>
            <person name="Murat C."/>
            <person name="Riley R."/>
            <person name="Ohm R."/>
            <person name="Sun H."/>
            <person name="Tunlid A."/>
            <person name="Henrissat B."/>
            <person name="Grigoriev I.V."/>
            <person name="Hibbett D.S."/>
            <person name="Martin F."/>
        </authorList>
    </citation>
    <scope>NUCLEOTIDE SEQUENCE [LARGE SCALE GENOMIC DNA]</scope>
    <source>
        <strain evidence="2">F 1598</strain>
    </source>
</reference>
<sequence>MTAAYRFTDYRSQGQTLPYVIVDIAKPPSGGLDLFNLYAALSQSSGWEMPIWLLHDFDNQMFLKTHDVVLLAEDDQMERLDRITKEWWQKMGRDKEQTENK</sequence>
<evidence type="ECO:0000313" key="2">
    <source>
        <dbReference type="Proteomes" id="UP000054166"/>
    </source>
</evidence>
<dbReference type="EMBL" id="KN832979">
    <property type="protein sequence ID" value="KIM87665.1"/>
    <property type="molecule type" value="Genomic_DNA"/>
</dbReference>